<name>A0A9D9GXD1_9BACL</name>
<protein>
    <submittedName>
        <fullName evidence="1">Uncharacterized protein</fullName>
    </submittedName>
</protein>
<accession>A0A9D9GXD1</accession>
<comment type="caution">
    <text evidence="1">The sequence shown here is derived from an EMBL/GenBank/DDBJ whole genome shotgun (WGS) entry which is preliminary data.</text>
</comment>
<dbReference type="AlphaFoldDB" id="A0A9D9GXD1"/>
<sequence length="87" mass="10334">MKEKIFILTQETNNDGEITFEVFPCSTLDKSKKLLEEKKEWYQKNVVEPYKLEDDQCALAMTPTSYYNSYENGDYYISLDIEEKEII</sequence>
<dbReference type="EMBL" id="JADIMY010000137">
    <property type="protein sequence ID" value="MBO8428299.1"/>
    <property type="molecule type" value="Genomic_DNA"/>
</dbReference>
<reference evidence="1" key="2">
    <citation type="journal article" date="2021" name="PeerJ">
        <title>Extensive microbial diversity within the chicken gut microbiome revealed by metagenomics and culture.</title>
        <authorList>
            <person name="Gilroy R."/>
            <person name="Ravi A."/>
            <person name="Getino M."/>
            <person name="Pursley I."/>
            <person name="Horton D.L."/>
            <person name="Alikhan N.F."/>
            <person name="Baker D."/>
            <person name="Gharbi K."/>
            <person name="Hall N."/>
            <person name="Watson M."/>
            <person name="Adriaenssens E.M."/>
            <person name="Foster-Nyarko E."/>
            <person name="Jarju S."/>
            <person name="Secka A."/>
            <person name="Antonio M."/>
            <person name="Oren A."/>
            <person name="Chaudhuri R.R."/>
            <person name="La Ragione R."/>
            <person name="Hildebrand F."/>
            <person name="Pallen M.J."/>
        </authorList>
    </citation>
    <scope>NUCLEOTIDE SEQUENCE</scope>
    <source>
        <strain evidence="1">11159</strain>
    </source>
</reference>
<dbReference type="Proteomes" id="UP000823613">
    <property type="component" value="Unassembled WGS sequence"/>
</dbReference>
<evidence type="ECO:0000313" key="2">
    <source>
        <dbReference type="Proteomes" id="UP000823613"/>
    </source>
</evidence>
<evidence type="ECO:0000313" key="1">
    <source>
        <dbReference type="EMBL" id="MBO8428299.1"/>
    </source>
</evidence>
<gene>
    <name evidence="1" type="ORF">IAC58_07140</name>
</gene>
<reference evidence="1" key="1">
    <citation type="submission" date="2020-10" db="EMBL/GenBank/DDBJ databases">
        <authorList>
            <person name="Gilroy R."/>
        </authorList>
    </citation>
    <scope>NUCLEOTIDE SEQUENCE</scope>
    <source>
        <strain evidence="1">11159</strain>
    </source>
</reference>
<proteinExistence type="predicted"/>
<organism evidence="1 2">
    <name type="scientific">Candidatus Onthovivens merdipullorum</name>
    <dbReference type="NCBI Taxonomy" id="2840889"/>
    <lineage>
        <taxon>Bacteria</taxon>
        <taxon>Bacillati</taxon>
        <taxon>Bacillota</taxon>
        <taxon>Bacilli</taxon>
        <taxon>Bacillales</taxon>
        <taxon>Candidatus Onthovivens</taxon>
    </lineage>
</organism>